<protein>
    <submittedName>
        <fullName evidence="1">Uncharacterized protein</fullName>
    </submittedName>
</protein>
<evidence type="ECO:0000313" key="1">
    <source>
        <dbReference type="EMBL" id="KXU34985.1"/>
    </source>
</evidence>
<accession>A0A139SKB0</accession>
<gene>
    <name evidence="1" type="ORF">AXE65_06515</name>
</gene>
<reference evidence="1 2" key="1">
    <citation type="submission" date="2016-02" db="EMBL/GenBank/DDBJ databases">
        <authorList>
            <person name="Wen L."/>
            <person name="He K."/>
            <person name="Yang H."/>
        </authorList>
    </citation>
    <scope>NUCLEOTIDE SEQUENCE [LARGE SCALE GENOMIC DNA]</scope>
    <source>
        <strain evidence="1 2">CV58</strain>
    </source>
</reference>
<sequence>MVFWMGVPFAEIADGSLACSPSRQGDGFVPKRHPLEQVAKPLIPSRGNRRLLNEQVASMYGTKQKSACFAVGITALNMLTECLQRSCRKMKQPASVAGCPGA</sequence>
<comment type="caution">
    <text evidence="1">The sequence shown here is derived from an EMBL/GenBank/DDBJ whole genome shotgun (WGS) entry which is preliminary data.</text>
</comment>
<proteinExistence type="predicted"/>
<keyword evidence="2" id="KW-1185">Reference proteome</keyword>
<dbReference type="EMBL" id="LSZO01000204">
    <property type="protein sequence ID" value="KXU34985.1"/>
    <property type="molecule type" value="Genomic_DNA"/>
</dbReference>
<name>A0A139SKB0_9GAMM</name>
<organism evidence="1 2">
    <name type="scientific">Ventosimonas gracilis</name>
    <dbReference type="NCBI Taxonomy" id="1680762"/>
    <lineage>
        <taxon>Bacteria</taxon>
        <taxon>Pseudomonadati</taxon>
        <taxon>Pseudomonadota</taxon>
        <taxon>Gammaproteobacteria</taxon>
        <taxon>Pseudomonadales</taxon>
        <taxon>Ventosimonadaceae</taxon>
        <taxon>Ventosimonas</taxon>
    </lineage>
</organism>
<dbReference type="AlphaFoldDB" id="A0A139SKB0"/>
<dbReference type="Proteomes" id="UP000072660">
    <property type="component" value="Unassembled WGS sequence"/>
</dbReference>
<evidence type="ECO:0000313" key="2">
    <source>
        <dbReference type="Proteomes" id="UP000072660"/>
    </source>
</evidence>